<gene>
    <name evidence="1" type="ORF">MOMA_06981</name>
</gene>
<name>L2F673_9GAMM</name>
<dbReference type="EMBL" id="ANIN01000002">
    <property type="protein sequence ID" value="ELA08286.1"/>
    <property type="molecule type" value="Genomic_DNA"/>
</dbReference>
<dbReference type="InterPro" id="IPR009749">
    <property type="entry name" value="DUF1315"/>
</dbReference>
<dbReference type="eggNOG" id="COG3139">
    <property type="taxonomic scope" value="Bacteria"/>
</dbReference>
<evidence type="ECO:0000313" key="2">
    <source>
        <dbReference type="Proteomes" id="UP000023795"/>
    </source>
</evidence>
<dbReference type="Pfam" id="PF07023">
    <property type="entry name" value="DUF1315"/>
    <property type="match status" value="1"/>
</dbReference>
<proteinExistence type="predicted"/>
<sequence>MDKQQILDALTPQIIEKFRTAIQLDKWENGVRLTDKQRHTCMQAVMIWEHEYLPINERIGYIHRPKKESEDCDIGHDQHYPHVAVRDFDTEQPIQFRNW</sequence>
<evidence type="ECO:0000313" key="1">
    <source>
        <dbReference type="EMBL" id="ELA08286.1"/>
    </source>
</evidence>
<dbReference type="Proteomes" id="UP000023795">
    <property type="component" value="Unassembled WGS sequence"/>
</dbReference>
<dbReference type="OrthoDB" id="5616307at2"/>
<dbReference type="AlphaFoldDB" id="L2F673"/>
<organism evidence="1 2">
    <name type="scientific">Moraxella macacae 0408225</name>
    <dbReference type="NCBI Taxonomy" id="1230338"/>
    <lineage>
        <taxon>Bacteria</taxon>
        <taxon>Pseudomonadati</taxon>
        <taxon>Pseudomonadota</taxon>
        <taxon>Gammaproteobacteria</taxon>
        <taxon>Moraxellales</taxon>
        <taxon>Moraxellaceae</taxon>
        <taxon>Moraxella</taxon>
    </lineage>
</organism>
<reference evidence="1 2" key="1">
    <citation type="journal article" date="2013" name="Genome Announc.">
        <title>Genome Sequence of Moraxella macacae 0408225, a Novel Bacterial Species Isolated from a Cynomolgus Macaque with Epistaxis.</title>
        <authorList>
            <person name="Ladner J.T."/>
            <person name="Whitehouse C.A."/>
            <person name="Koroleva G.I."/>
            <person name="Palacios G.F."/>
        </authorList>
    </citation>
    <scope>NUCLEOTIDE SEQUENCE [LARGE SCALE GENOMIC DNA]</scope>
    <source>
        <strain evidence="1 2">0408225</strain>
    </source>
</reference>
<comment type="caution">
    <text evidence="1">The sequence shown here is derived from an EMBL/GenBank/DDBJ whole genome shotgun (WGS) entry which is preliminary data.</text>
</comment>
<protein>
    <submittedName>
        <fullName evidence="1">Uncharacterized protein</fullName>
    </submittedName>
</protein>
<accession>L2F673</accession>
<dbReference type="STRING" id="1230338.MOMA_06981"/>
<dbReference type="PATRIC" id="fig|1230338.3.peg.1486"/>
<keyword evidence="2" id="KW-1185">Reference proteome</keyword>
<dbReference type="RefSeq" id="WP_009501839.1">
    <property type="nucleotide sequence ID" value="NZ_ANIN01000002.1"/>
</dbReference>